<dbReference type="OrthoDB" id="40579at2759"/>
<dbReference type="InParanoid" id="A0A6P8HNW4"/>
<dbReference type="SFLD" id="SFLDS00003">
    <property type="entry name" value="Haloacid_Dehalogenase"/>
    <property type="match status" value="1"/>
</dbReference>
<name>A0A6P8HNW4_ACTTE</name>
<dbReference type="InterPro" id="IPR006439">
    <property type="entry name" value="HAD-SF_hydro_IA"/>
</dbReference>
<dbReference type="InterPro" id="IPR036412">
    <property type="entry name" value="HAD-like_sf"/>
</dbReference>
<protein>
    <submittedName>
        <fullName evidence="2">Uncharacterized protein LOC116291294</fullName>
    </submittedName>
</protein>
<evidence type="ECO:0000313" key="1">
    <source>
        <dbReference type="Proteomes" id="UP000515163"/>
    </source>
</evidence>
<dbReference type="PANTHER" id="PTHR43481:SF4">
    <property type="entry name" value="GLYCEROL-1-PHOSPHATE PHOSPHOHYDROLASE 1-RELATED"/>
    <property type="match status" value="1"/>
</dbReference>
<dbReference type="GO" id="GO:0050308">
    <property type="term" value="F:sugar-phosphatase activity"/>
    <property type="evidence" value="ECO:0007669"/>
    <property type="project" value="TreeGrafter"/>
</dbReference>
<dbReference type="Proteomes" id="UP000515163">
    <property type="component" value="Unplaced"/>
</dbReference>
<dbReference type="AlphaFoldDB" id="A0A6P8HNW4"/>
<dbReference type="Gene3D" id="1.10.150.240">
    <property type="entry name" value="Putative phosphatase, domain 2"/>
    <property type="match status" value="1"/>
</dbReference>
<keyword evidence="1" id="KW-1185">Reference proteome</keyword>
<accession>A0A6P8HNW4</accession>
<dbReference type="InterPro" id="IPR023198">
    <property type="entry name" value="PGP-like_dom2"/>
</dbReference>
<dbReference type="SFLD" id="SFLDG01129">
    <property type="entry name" value="C1.5:_HAD__Beta-PGM__Phosphata"/>
    <property type="match status" value="1"/>
</dbReference>
<gene>
    <name evidence="2" type="primary">LOC116291294</name>
</gene>
<dbReference type="FunFam" id="1.10.150.240:FF:000002">
    <property type="entry name" value="Fructose-1-phosphate/6-phosphogluconate phosphatase"/>
    <property type="match status" value="1"/>
</dbReference>
<dbReference type="Pfam" id="PF13419">
    <property type="entry name" value="HAD_2"/>
    <property type="match status" value="1"/>
</dbReference>
<dbReference type="NCBIfam" id="TIGR01509">
    <property type="entry name" value="HAD-SF-IA-v3"/>
    <property type="match status" value="1"/>
</dbReference>
<reference evidence="2" key="1">
    <citation type="submission" date="2025-08" db="UniProtKB">
        <authorList>
            <consortium name="RefSeq"/>
        </authorList>
    </citation>
    <scope>IDENTIFICATION</scope>
    <source>
        <tissue evidence="2">Tentacle</tissue>
    </source>
</reference>
<dbReference type="KEGG" id="aten:116291294"/>
<dbReference type="InterPro" id="IPR041492">
    <property type="entry name" value="HAD_2"/>
</dbReference>
<sequence length="211" mass="23161">MPALVETKNVIPKDVKALIFDCDGTVLDTMPLHWKAWCEICKETGLNFAKKDFLRLAGVPGKYIIRDLAIKQSIILDPLEVYQRKRTVFLKGLSTVESIPCVLRFVYEAKKKGIPVAVASGSSRAQVEKALAAAGVRHLFDVVVGNEDYTNPKPSPDAFLTAAFKLGVDPEDCWGFEDADIGLEAIKAAGLAKSFDVRNFKGYPQTLQSIS</sequence>
<organism evidence="1 2">
    <name type="scientific">Actinia tenebrosa</name>
    <name type="common">Australian red waratah sea anemone</name>
    <dbReference type="NCBI Taxonomy" id="6105"/>
    <lineage>
        <taxon>Eukaryota</taxon>
        <taxon>Metazoa</taxon>
        <taxon>Cnidaria</taxon>
        <taxon>Anthozoa</taxon>
        <taxon>Hexacorallia</taxon>
        <taxon>Actiniaria</taxon>
        <taxon>Actiniidae</taxon>
        <taxon>Actinia</taxon>
    </lineage>
</organism>
<dbReference type="CDD" id="cd07505">
    <property type="entry name" value="HAD_BPGM-like"/>
    <property type="match status" value="1"/>
</dbReference>
<dbReference type="GeneID" id="116291294"/>
<dbReference type="InterPro" id="IPR023214">
    <property type="entry name" value="HAD_sf"/>
</dbReference>
<dbReference type="Gene3D" id="3.40.50.1000">
    <property type="entry name" value="HAD superfamily/HAD-like"/>
    <property type="match status" value="1"/>
</dbReference>
<dbReference type="RefSeq" id="XP_031554317.1">
    <property type="nucleotide sequence ID" value="XM_031698457.1"/>
</dbReference>
<dbReference type="InterPro" id="IPR051806">
    <property type="entry name" value="HAD-like_SPP"/>
</dbReference>
<evidence type="ECO:0000313" key="2">
    <source>
        <dbReference type="RefSeq" id="XP_031554317.1"/>
    </source>
</evidence>
<dbReference type="SUPFAM" id="SSF56784">
    <property type="entry name" value="HAD-like"/>
    <property type="match status" value="1"/>
</dbReference>
<dbReference type="PANTHER" id="PTHR43481">
    <property type="entry name" value="FRUCTOSE-1-PHOSPHATE PHOSPHATASE"/>
    <property type="match status" value="1"/>
</dbReference>
<proteinExistence type="predicted"/>